<organism evidence="2 3">
    <name type="scientific">Candidatus Falkowbacteria bacterium CG10_big_fil_rev_8_21_14_0_10_37_18</name>
    <dbReference type="NCBI Taxonomy" id="1974562"/>
    <lineage>
        <taxon>Bacteria</taxon>
        <taxon>Candidatus Falkowiibacteriota</taxon>
    </lineage>
</organism>
<sequence>MKKNLLRVVLTIFSFLLVFVALFFLIPNSCKNDFKAYPEKGYCEFNLKTCEGLFGCKEYNNIQVPCGSVSTLCGEKMLCDCSDSLNNEIVEPENNRETNNLPDSFKADYISFSNYGSNIFKIEDYRMPGLSIVNGEIDCQETIPNPSVVALTSSVITSKKEINGKKYCVMYSIEGAAGSVFTQNAYTTVIDDNVYLINFVARYNNCGNYPEDELLKCATEREKFNLDLLVDEEIEKMKINN</sequence>
<gene>
    <name evidence="2" type="ORF">COT93_02315</name>
</gene>
<comment type="caution">
    <text evidence="2">The sequence shown here is derived from an EMBL/GenBank/DDBJ whole genome shotgun (WGS) entry which is preliminary data.</text>
</comment>
<evidence type="ECO:0000256" key="1">
    <source>
        <dbReference type="SAM" id="Phobius"/>
    </source>
</evidence>
<keyword evidence="1" id="KW-0472">Membrane</keyword>
<dbReference type="EMBL" id="PFAL01000021">
    <property type="protein sequence ID" value="PIR95433.1"/>
    <property type="molecule type" value="Genomic_DNA"/>
</dbReference>
<evidence type="ECO:0000313" key="2">
    <source>
        <dbReference type="EMBL" id="PIR95433.1"/>
    </source>
</evidence>
<dbReference type="Proteomes" id="UP000229972">
    <property type="component" value="Unassembled WGS sequence"/>
</dbReference>
<keyword evidence="1" id="KW-1133">Transmembrane helix</keyword>
<feature type="transmembrane region" description="Helical" evidence="1">
    <location>
        <begin position="5"/>
        <end position="26"/>
    </location>
</feature>
<protein>
    <submittedName>
        <fullName evidence="2">Uncharacterized protein</fullName>
    </submittedName>
</protein>
<accession>A0A2H0V8N6</accession>
<reference evidence="3" key="1">
    <citation type="submission" date="2017-09" db="EMBL/GenBank/DDBJ databases">
        <title>Depth-based differentiation of microbial function through sediment-hosted aquifers and enrichment of novel symbionts in the deep terrestrial subsurface.</title>
        <authorList>
            <person name="Probst A.J."/>
            <person name="Ladd B."/>
            <person name="Jarett J.K."/>
            <person name="Geller-Mcgrath D.E."/>
            <person name="Sieber C.M.K."/>
            <person name="Emerson J.B."/>
            <person name="Anantharaman K."/>
            <person name="Thomas B.C."/>
            <person name="Malmstrom R."/>
            <person name="Stieglmeier M."/>
            <person name="Klingl A."/>
            <person name="Woyke T."/>
            <person name="Ryan C.M."/>
            <person name="Banfield J.F."/>
        </authorList>
    </citation>
    <scope>NUCLEOTIDE SEQUENCE [LARGE SCALE GENOMIC DNA]</scope>
</reference>
<proteinExistence type="predicted"/>
<evidence type="ECO:0000313" key="3">
    <source>
        <dbReference type="Proteomes" id="UP000229972"/>
    </source>
</evidence>
<dbReference type="AlphaFoldDB" id="A0A2H0V8N6"/>
<name>A0A2H0V8N6_9BACT</name>
<keyword evidence="1" id="KW-0812">Transmembrane</keyword>